<proteinExistence type="predicted"/>
<dbReference type="AlphaFoldDB" id="A0A0B2QZL7"/>
<reference evidence="3" key="1">
    <citation type="submission" date="2014-07" db="EMBL/GenBank/DDBJ databases">
        <title>Identification of a novel salt tolerance gene in wild soybean by whole-genome sequencing.</title>
        <authorList>
            <person name="Lam H.-M."/>
            <person name="Qi X."/>
            <person name="Li M.-W."/>
            <person name="Liu X."/>
            <person name="Xie M."/>
            <person name="Ni M."/>
            <person name="Xu X."/>
        </authorList>
    </citation>
    <scope>NUCLEOTIDE SEQUENCE [LARGE SCALE GENOMIC DNA]</scope>
    <source>
        <tissue evidence="3">Root</tissue>
    </source>
</reference>
<protein>
    <submittedName>
        <fullName evidence="3">Protein FAR1-RELATED SEQUENCE 5</fullName>
    </submittedName>
</protein>
<dbReference type="InterPro" id="IPR004330">
    <property type="entry name" value="FAR1_DNA_bnd_dom"/>
</dbReference>
<evidence type="ECO:0000313" key="3">
    <source>
        <dbReference type="EMBL" id="KHN25102.1"/>
    </source>
</evidence>
<name>A0A0B2QZL7_GLYSO</name>
<accession>A0A0B2QZL7</accession>
<evidence type="ECO:0000259" key="2">
    <source>
        <dbReference type="Pfam" id="PF10551"/>
    </source>
</evidence>
<evidence type="ECO:0000259" key="1">
    <source>
        <dbReference type="Pfam" id="PF03101"/>
    </source>
</evidence>
<dbReference type="Pfam" id="PF10551">
    <property type="entry name" value="MULE"/>
    <property type="match status" value="1"/>
</dbReference>
<dbReference type="InterPro" id="IPR018289">
    <property type="entry name" value="MULE_transposase_dom"/>
</dbReference>
<sequence>ISYNDVNVTTPSKGLNDHVYTLQGWVPKCDKQLKPIVGNMFDTLEEGNNFYTTYAVEVGFNVCRSTEVKYKDGEIKFKYYLCSRQGFKAENRTISAFLVDEKRMPKIRWRKQTREGCNAKIVFKRTTDGKYKVFQFYEGHKHALATPTKKQFLKSARNVKNVHKNLLLCFDKANIRNYDNIGWTKKDLQNYSTGLKGLIKDTDDHMFVENFRRKHEINNSFYYDLQVDDEGRLKYVFWADGLCRKNYSLFGGVVSFDTTYDTNKYCMVFAPFNGINRYQHSITFGVALLANEKAESFEWLFETFLKSMGGHKPIKVGASLNANIDFHSPFKSYIWNSESSKEFELTWKTIICDFKLEENGWLSQIYDMRSMWIPAYFKNKFLAE</sequence>
<feature type="domain" description="FAR1" evidence="1">
    <location>
        <begin position="49"/>
        <end position="145"/>
    </location>
</feature>
<dbReference type="PANTHER" id="PTHR47718">
    <property type="entry name" value="OS01G0519700 PROTEIN"/>
    <property type="match status" value="1"/>
</dbReference>
<organism evidence="3">
    <name type="scientific">Glycine soja</name>
    <name type="common">Wild soybean</name>
    <dbReference type="NCBI Taxonomy" id="3848"/>
    <lineage>
        <taxon>Eukaryota</taxon>
        <taxon>Viridiplantae</taxon>
        <taxon>Streptophyta</taxon>
        <taxon>Embryophyta</taxon>
        <taxon>Tracheophyta</taxon>
        <taxon>Spermatophyta</taxon>
        <taxon>Magnoliopsida</taxon>
        <taxon>eudicotyledons</taxon>
        <taxon>Gunneridae</taxon>
        <taxon>Pentapetalae</taxon>
        <taxon>rosids</taxon>
        <taxon>fabids</taxon>
        <taxon>Fabales</taxon>
        <taxon>Fabaceae</taxon>
        <taxon>Papilionoideae</taxon>
        <taxon>50 kb inversion clade</taxon>
        <taxon>NPAAA clade</taxon>
        <taxon>indigoferoid/millettioid clade</taxon>
        <taxon>Phaseoleae</taxon>
        <taxon>Glycine</taxon>
        <taxon>Glycine subgen. Soja</taxon>
    </lineage>
</organism>
<dbReference type="PANTHER" id="PTHR47718:SF18">
    <property type="entry name" value="PROTEIN FAR1-RELATED SEQUENCE 5-LIKE"/>
    <property type="match status" value="1"/>
</dbReference>
<feature type="non-terminal residue" evidence="3">
    <location>
        <position position="1"/>
    </location>
</feature>
<dbReference type="Proteomes" id="UP000053555">
    <property type="component" value="Unassembled WGS sequence"/>
</dbReference>
<dbReference type="EMBL" id="KN654674">
    <property type="protein sequence ID" value="KHN25102.1"/>
    <property type="molecule type" value="Genomic_DNA"/>
</dbReference>
<gene>
    <name evidence="3" type="ORF">glysoja_027516</name>
</gene>
<dbReference type="Pfam" id="PF03101">
    <property type="entry name" value="FAR1"/>
    <property type="match status" value="1"/>
</dbReference>
<feature type="domain" description="MULE transposase" evidence="2">
    <location>
        <begin position="253"/>
        <end position="313"/>
    </location>
</feature>